<name>A0A0U5BLG0_9BACL</name>
<dbReference type="KEGG" id="asoc:CB4_03200"/>
<dbReference type="AlphaFoldDB" id="A0A0U5BLG0"/>
<evidence type="ECO:0000313" key="2">
    <source>
        <dbReference type="EMBL" id="BAU29022.1"/>
    </source>
</evidence>
<keyword evidence="2" id="KW-0645">Protease</keyword>
<gene>
    <name evidence="2" type="ORF">CB4_03200</name>
</gene>
<dbReference type="GO" id="GO:0004175">
    <property type="term" value="F:endopeptidase activity"/>
    <property type="evidence" value="ECO:0007669"/>
    <property type="project" value="UniProtKB-ARBA"/>
</dbReference>
<keyword evidence="2" id="KW-0378">Hydrolase</keyword>
<organism evidence="2 3">
    <name type="scientific">Aneurinibacillus soli</name>
    <dbReference type="NCBI Taxonomy" id="1500254"/>
    <lineage>
        <taxon>Bacteria</taxon>
        <taxon>Bacillati</taxon>
        <taxon>Bacillota</taxon>
        <taxon>Bacilli</taxon>
        <taxon>Bacillales</taxon>
        <taxon>Paenibacillaceae</taxon>
        <taxon>Aneurinibacillus group</taxon>
        <taxon>Aneurinibacillus</taxon>
    </lineage>
</organism>
<dbReference type="GO" id="GO:0080120">
    <property type="term" value="P:CAAX-box protein maturation"/>
    <property type="evidence" value="ECO:0007669"/>
    <property type="project" value="UniProtKB-ARBA"/>
</dbReference>
<keyword evidence="3" id="KW-1185">Reference proteome</keyword>
<sequence length="148" mass="16896">MIHFPLTWSGFHQVKIKYFLLIALAINIVTFTPFMIRNGWGFIQDIWLVAIIFSITNAVFEEFIWRGVLLSRFSEQLGDKWAVIITSLGFGLQHYSLGFSWAMCITFSIGGFFYGGVTVQSKSIIPALIWHITFNFLMVFSGLIISNV</sequence>
<accession>A0A0U5BLG0</accession>
<dbReference type="EMBL" id="AP017312">
    <property type="protein sequence ID" value="BAU29022.1"/>
    <property type="molecule type" value="Genomic_DNA"/>
</dbReference>
<dbReference type="Pfam" id="PF02517">
    <property type="entry name" value="Rce1-like"/>
    <property type="match status" value="1"/>
</dbReference>
<reference evidence="2 3" key="1">
    <citation type="submission" date="2015-12" db="EMBL/GenBank/DDBJ databases">
        <title>Genome sequence of Aneurinibacillus soli.</title>
        <authorList>
            <person name="Lee J.S."/>
            <person name="Lee K.C."/>
            <person name="Kim K.K."/>
            <person name="Lee B.W."/>
        </authorList>
    </citation>
    <scope>NUCLEOTIDE SEQUENCE [LARGE SCALE GENOMIC DNA]</scope>
    <source>
        <strain evidence="2 3">CB4</strain>
    </source>
</reference>
<dbReference type="InterPro" id="IPR003675">
    <property type="entry name" value="Rce1/LyrA-like_dom"/>
</dbReference>
<proteinExistence type="predicted"/>
<dbReference type="Proteomes" id="UP000217696">
    <property type="component" value="Chromosome"/>
</dbReference>
<feature type="domain" description="CAAX prenyl protease 2/Lysostaphin resistance protein A-like" evidence="1">
    <location>
        <begin position="45"/>
        <end position="137"/>
    </location>
</feature>
<evidence type="ECO:0000313" key="3">
    <source>
        <dbReference type="Proteomes" id="UP000217696"/>
    </source>
</evidence>
<evidence type="ECO:0000259" key="1">
    <source>
        <dbReference type="Pfam" id="PF02517"/>
    </source>
</evidence>
<protein>
    <submittedName>
        <fullName evidence="2">CAAX amino terminal protease self-immunity</fullName>
    </submittedName>
</protein>
<dbReference type="GO" id="GO:0006508">
    <property type="term" value="P:proteolysis"/>
    <property type="evidence" value="ECO:0007669"/>
    <property type="project" value="UniProtKB-KW"/>
</dbReference>